<reference evidence="3 4" key="1">
    <citation type="submission" date="2022-03" db="EMBL/GenBank/DDBJ databases">
        <authorList>
            <person name="Macdonald S."/>
            <person name="Ahmed S."/>
            <person name="Newling K."/>
        </authorList>
    </citation>
    <scope>NUCLEOTIDE SEQUENCE [LARGE SCALE GENOMIC DNA]</scope>
</reference>
<evidence type="ECO:0000256" key="1">
    <source>
        <dbReference type="ARBA" id="ARBA00006180"/>
    </source>
</evidence>
<comment type="similarity">
    <text evidence="1">Belongs to the SAPS family.</text>
</comment>
<dbReference type="Proteomes" id="UP001642260">
    <property type="component" value="Unassembled WGS sequence"/>
</dbReference>
<feature type="region of interest" description="Disordered" evidence="2">
    <location>
        <begin position="387"/>
        <end position="569"/>
    </location>
</feature>
<proteinExistence type="inferred from homology"/>
<feature type="compositionally biased region" description="Polar residues" evidence="2">
    <location>
        <begin position="434"/>
        <end position="443"/>
    </location>
</feature>
<accession>A0ABC8KCY8</accession>
<dbReference type="EMBL" id="CAKOAT010220933">
    <property type="protein sequence ID" value="CAH8356825.1"/>
    <property type="molecule type" value="Genomic_DNA"/>
</dbReference>
<evidence type="ECO:0000313" key="3">
    <source>
        <dbReference type="EMBL" id="CAH8356825.1"/>
    </source>
</evidence>
<feature type="compositionally biased region" description="Acidic residues" evidence="2">
    <location>
        <begin position="398"/>
        <end position="416"/>
    </location>
</feature>
<sequence>MFWRMAGLSTASAVEAILDKDGFTLEDLLDEDELIQECKSLNGRLLNFLRERVQVEQLIRYIIEEPPEDVEKKRTFKFPFIACEIFTCEIEMILKTLVEDEELMLLLFSFLEAKETHNSLLAGYFSKVVICLLVRKTIPFMQFIKDHQEILKQLVDLIGITSIMEVLKRLVGTDEHLYSSYTSAMQWVEDTDILEMIVDKFGSSDCPEVHANAAEVLCTVARYAPPGLATKLSSPSCTGRLLKHTLEDSRPKSVLVNSLSVCISLLDPKRFTLGTYHIYSRQLTHGSMVPNPETVEGMLYSLGDLLMLLNTSSAEGVLLTTYGKLQPPLGKHRLKTQGSIERDDEDVYFDDESAEVVISSLRLGDEQESGSLFTNSNWFAFDDEKAADECSMASPPPNDDEDDDDDAVIGEADDDFKDTADSPPVDMETEDSTSKNPSENQSEPEAEKSAGWVEWRETSESTAPSSNPDEATTLPNGGVQMDDGDDTDKQIAEDSPTGASGDETTEKSPDAASGAEIAEKLKDSSSDASGLVAESHENAQSSEPANSQETEKSQEADVAAETEEPVKEV</sequence>
<dbReference type="PANTHER" id="PTHR12634">
    <property type="entry name" value="SIT4 YEAST -ASSOCIATING PROTEIN-RELATED"/>
    <property type="match status" value="1"/>
</dbReference>
<evidence type="ECO:0000313" key="4">
    <source>
        <dbReference type="Proteomes" id="UP001642260"/>
    </source>
</evidence>
<feature type="compositionally biased region" description="Polar residues" evidence="2">
    <location>
        <begin position="538"/>
        <end position="548"/>
    </location>
</feature>
<protein>
    <recommendedName>
        <fullName evidence="5">SIT4 phosphatase-associated family protein</fullName>
    </recommendedName>
</protein>
<comment type="caution">
    <text evidence="3">The sequence shown here is derived from an EMBL/GenBank/DDBJ whole genome shotgun (WGS) entry which is preliminary data.</text>
</comment>
<gene>
    <name evidence="3" type="ORF">ERUC_LOCUS22580</name>
</gene>
<dbReference type="AlphaFoldDB" id="A0ABC8KCY8"/>
<evidence type="ECO:0000256" key="2">
    <source>
        <dbReference type="SAM" id="MobiDB-lite"/>
    </source>
</evidence>
<evidence type="ECO:0008006" key="5">
    <source>
        <dbReference type="Google" id="ProtNLM"/>
    </source>
</evidence>
<organism evidence="3 4">
    <name type="scientific">Eruca vesicaria subsp. sativa</name>
    <name type="common">Garden rocket</name>
    <name type="synonym">Eruca sativa</name>
    <dbReference type="NCBI Taxonomy" id="29727"/>
    <lineage>
        <taxon>Eukaryota</taxon>
        <taxon>Viridiplantae</taxon>
        <taxon>Streptophyta</taxon>
        <taxon>Embryophyta</taxon>
        <taxon>Tracheophyta</taxon>
        <taxon>Spermatophyta</taxon>
        <taxon>Magnoliopsida</taxon>
        <taxon>eudicotyledons</taxon>
        <taxon>Gunneridae</taxon>
        <taxon>Pentapetalae</taxon>
        <taxon>rosids</taxon>
        <taxon>malvids</taxon>
        <taxon>Brassicales</taxon>
        <taxon>Brassicaceae</taxon>
        <taxon>Brassiceae</taxon>
        <taxon>Eruca</taxon>
    </lineage>
</organism>
<dbReference type="Pfam" id="PF04499">
    <property type="entry name" value="SAPS"/>
    <property type="match status" value="1"/>
</dbReference>
<name>A0ABC8KCY8_ERUVS</name>
<feature type="compositionally biased region" description="Polar residues" evidence="2">
    <location>
        <begin position="460"/>
        <end position="475"/>
    </location>
</feature>
<keyword evidence="4" id="KW-1185">Reference proteome</keyword>
<dbReference type="InterPro" id="IPR007587">
    <property type="entry name" value="SAPS"/>
</dbReference>
<dbReference type="PANTHER" id="PTHR12634:SF37">
    <property type="entry name" value="SIT4 PHOSPHATASE-ASSOCIATED FAMILY PROTEIN"/>
    <property type="match status" value="1"/>
</dbReference>